<dbReference type="Proteomes" id="UP000284366">
    <property type="component" value="Unassembled WGS sequence"/>
</dbReference>
<proteinExistence type="predicted"/>
<dbReference type="Proteomes" id="UP000195386">
    <property type="component" value="Unassembled WGS sequence"/>
</dbReference>
<reference evidence="5 8" key="3">
    <citation type="submission" date="2018-08" db="EMBL/GenBank/DDBJ databases">
        <title>A genome reference for cultivated species of the human gut microbiota.</title>
        <authorList>
            <person name="Zou Y."/>
            <person name="Xue W."/>
            <person name="Luo G."/>
        </authorList>
    </citation>
    <scope>NUCLEOTIDE SEQUENCE [LARGE SCALE GENOMIC DNA]</scope>
    <source>
        <strain evidence="5 8">AF14-27</strain>
    </source>
</reference>
<evidence type="ECO:0000313" key="3">
    <source>
        <dbReference type="EMBL" id="OUO01148.1"/>
    </source>
</evidence>
<dbReference type="Proteomes" id="UP000196587">
    <property type="component" value="Unassembled WGS sequence"/>
</dbReference>
<evidence type="ECO:0000313" key="6">
    <source>
        <dbReference type="Proteomes" id="UP000195386"/>
    </source>
</evidence>
<evidence type="ECO:0000256" key="1">
    <source>
        <dbReference type="SAM" id="SignalP"/>
    </source>
</evidence>
<protein>
    <recommendedName>
        <fullName evidence="2">DUF5723 domain-containing protein</fullName>
    </recommendedName>
</protein>
<gene>
    <name evidence="4" type="ORF">B5F24_00640</name>
    <name evidence="3" type="ORF">B5F97_08195</name>
    <name evidence="5" type="ORF">DWW09_16300</name>
</gene>
<evidence type="ECO:0000259" key="2">
    <source>
        <dbReference type="Pfam" id="PF18990"/>
    </source>
</evidence>
<dbReference type="RefSeq" id="WP_009121071.1">
    <property type="nucleotide sequence ID" value="NZ_CALIXP010000059.1"/>
</dbReference>
<name>A0A1Y3Z098_9BACE</name>
<dbReference type="Pfam" id="PF18990">
    <property type="entry name" value="DUF5723"/>
    <property type="match status" value="1"/>
</dbReference>
<organism evidence="3 6">
    <name type="scientific">Bacteroides clarus</name>
    <dbReference type="NCBI Taxonomy" id="626929"/>
    <lineage>
        <taxon>Bacteria</taxon>
        <taxon>Pseudomonadati</taxon>
        <taxon>Bacteroidota</taxon>
        <taxon>Bacteroidia</taxon>
        <taxon>Bacteroidales</taxon>
        <taxon>Bacteroidaceae</taxon>
        <taxon>Bacteroides</taxon>
    </lineage>
</organism>
<feature type="signal peptide" evidence="1">
    <location>
        <begin position="1"/>
        <end position="39"/>
    </location>
</feature>
<evidence type="ECO:0000313" key="7">
    <source>
        <dbReference type="Proteomes" id="UP000196587"/>
    </source>
</evidence>
<dbReference type="AlphaFoldDB" id="A0A1Y3Z098"/>
<evidence type="ECO:0000313" key="4">
    <source>
        <dbReference type="EMBL" id="OUP36431.1"/>
    </source>
</evidence>
<dbReference type="EMBL" id="NFII01000006">
    <property type="protein sequence ID" value="OUO01148.1"/>
    <property type="molecule type" value="Genomic_DNA"/>
</dbReference>
<accession>A0A1Y3Z098</accession>
<reference evidence="6 7" key="1">
    <citation type="submission" date="2017-04" db="EMBL/GenBank/DDBJ databases">
        <title>Function of individual gut microbiota members based on whole genome sequencing of pure cultures obtained from chicken caecum.</title>
        <authorList>
            <person name="Medvecky M."/>
            <person name="Cejkova D."/>
            <person name="Polansky O."/>
            <person name="Karasova D."/>
            <person name="Kubasova T."/>
            <person name="Cizek A."/>
            <person name="Rychlik I."/>
        </authorList>
    </citation>
    <scope>NUCLEOTIDE SEQUENCE [LARGE SCALE GENOMIC DNA]</scope>
    <source>
        <strain evidence="7">An189</strain>
        <strain evidence="6">An43</strain>
    </source>
</reference>
<evidence type="ECO:0000313" key="5">
    <source>
        <dbReference type="EMBL" id="RGV49208.1"/>
    </source>
</evidence>
<reference evidence="3" key="2">
    <citation type="journal article" date="2018" name="BMC Genomics">
        <title>Whole genome sequencing and function prediction of 133 gut anaerobes isolated from chicken caecum in pure cultures.</title>
        <authorList>
            <person name="Medvecky M."/>
            <person name="Cejkova D."/>
            <person name="Polansky O."/>
            <person name="Karasova D."/>
            <person name="Kubasova T."/>
            <person name="Cizek A."/>
            <person name="Rychlik I."/>
        </authorList>
    </citation>
    <scope>NUCLEOTIDE SEQUENCE</scope>
    <source>
        <strain evidence="4">An189</strain>
        <strain evidence="3">An43</strain>
    </source>
</reference>
<dbReference type="EMBL" id="QRZG01000039">
    <property type="protein sequence ID" value="RGV49208.1"/>
    <property type="molecule type" value="Genomic_DNA"/>
</dbReference>
<keyword evidence="1" id="KW-0732">Signal</keyword>
<feature type="domain" description="DUF5723" evidence="2">
    <location>
        <begin position="61"/>
        <end position="479"/>
    </location>
</feature>
<comment type="caution">
    <text evidence="3">The sequence shown here is derived from an EMBL/GenBank/DDBJ whole genome shotgun (WGS) entry which is preliminary data.</text>
</comment>
<feature type="chain" id="PRO_5010991104" description="DUF5723 domain-containing protein" evidence="1">
    <location>
        <begin position="40"/>
        <end position="524"/>
    </location>
</feature>
<sequence>MRYKQKIQQSYITKRMKTNVLAIILSGAVATLAISDAMAQTQNSRSTYFLEGSTYRHELNPAFMGERGYVSLPGLGNLTIGAQSTGGVGDFIFKKANGDLTTFMNEEVSSAEFLKGLPKRLKVGVNVDESILSLGFHAWGGFNTLGISVKSNTNFFMPDELFKFMKNGVASETGSSYNVKNLNIVSTNYAEIAFGHAREINERLTVGAKVKALVGLAKATMHIDELNILASQDKWTITPKNAELYMSAKGLIVPTKGETGNYQEDDYILDANGDRTQTLKEGTDGQISYDDLDFDTDNLGPTGFGMAIDLGATYKLNDEWTFSASLLDLGFISWKNTTKGTMSKDFTFDGFSEISVKDDGSNNNKKLDTQVDELVDDLADLAKFDKVGEGMKRTTALAATLHLGAQYTLPAYDRLNFGFLSTTRMQGKHSWTEARVSANVAPLSWFEASVNYALSNFGSDAGIMLNFHPRGFNFFIGADVPMCKYEPAYYAPISRAAVNVNLGINFTFGPKYKRKYKTVETQSL</sequence>
<dbReference type="InterPro" id="IPR043781">
    <property type="entry name" value="DUF5723"/>
</dbReference>
<dbReference type="EMBL" id="NFKE01000001">
    <property type="protein sequence ID" value="OUP36431.1"/>
    <property type="molecule type" value="Genomic_DNA"/>
</dbReference>
<dbReference type="Gene3D" id="2.40.160.60">
    <property type="entry name" value="Outer membrane protein transport protein (OMPP1/FadL/TodX)"/>
    <property type="match status" value="1"/>
</dbReference>
<evidence type="ECO:0000313" key="8">
    <source>
        <dbReference type="Proteomes" id="UP000284366"/>
    </source>
</evidence>